<name>A0ABQ2VBH5_9ACTN</name>
<feature type="region of interest" description="Disordered" evidence="1">
    <location>
        <begin position="1"/>
        <end position="56"/>
    </location>
</feature>
<evidence type="ECO:0000256" key="1">
    <source>
        <dbReference type="SAM" id="MobiDB-lite"/>
    </source>
</evidence>
<keyword evidence="3" id="KW-1185">Reference proteome</keyword>
<organism evidence="2 3">
    <name type="scientific">Streptomyces albospinus</name>
    <dbReference type="NCBI Taxonomy" id="285515"/>
    <lineage>
        <taxon>Bacteria</taxon>
        <taxon>Bacillati</taxon>
        <taxon>Actinomycetota</taxon>
        <taxon>Actinomycetes</taxon>
        <taxon>Kitasatosporales</taxon>
        <taxon>Streptomycetaceae</taxon>
        <taxon>Streptomyces</taxon>
    </lineage>
</organism>
<sequence>MRRLTATAPRSSRRPPGPRRTWRRPLRPEAIPSRTEDTKQKRQKASSLPRAGDEPTILKCTTSGLRGTISVRLEAGLLQIVGTSREWRQGAKGDSVLPPHPHPLACTY</sequence>
<proteinExistence type="predicted"/>
<evidence type="ECO:0000313" key="2">
    <source>
        <dbReference type="EMBL" id="GGU73043.1"/>
    </source>
</evidence>
<dbReference type="Proteomes" id="UP000654471">
    <property type="component" value="Unassembled WGS sequence"/>
</dbReference>
<protein>
    <submittedName>
        <fullName evidence="2">Uncharacterized protein</fullName>
    </submittedName>
</protein>
<feature type="compositionally biased region" description="Basic residues" evidence="1">
    <location>
        <begin position="11"/>
        <end position="25"/>
    </location>
</feature>
<comment type="caution">
    <text evidence="2">The sequence shown here is derived from an EMBL/GenBank/DDBJ whole genome shotgun (WGS) entry which is preliminary data.</text>
</comment>
<feature type="region of interest" description="Disordered" evidence="1">
    <location>
        <begin position="89"/>
        <end position="108"/>
    </location>
</feature>
<dbReference type="EMBL" id="BMRP01000015">
    <property type="protein sequence ID" value="GGU73043.1"/>
    <property type="molecule type" value="Genomic_DNA"/>
</dbReference>
<gene>
    <name evidence="2" type="ORF">GCM10010211_43620</name>
</gene>
<accession>A0ABQ2VBH5</accession>
<evidence type="ECO:0000313" key="3">
    <source>
        <dbReference type="Proteomes" id="UP000654471"/>
    </source>
</evidence>
<reference evidence="3" key="1">
    <citation type="journal article" date="2019" name="Int. J. Syst. Evol. Microbiol.">
        <title>The Global Catalogue of Microorganisms (GCM) 10K type strain sequencing project: providing services to taxonomists for standard genome sequencing and annotation.</title>
        <authorList>
            <consortium name="The Broad Institute Genomics Platform"/>
            <consortium name="The Broad Institute Genome Sequencing Center for Infectious Disease"/>
            <person name="Wu L."/>
            <person name="Ma J."/>
        </authorList>
    </citation>
    <scope>NUCLEOTIDE SEQUENCE [LARGE SCALE GENOMIC DNA]</scope>
    <source>
        <strain evidence="3">JCM 3399</strain>
    </source>
</reference>